<accession>A0AAD1SPE8</accession>
<keyword evidence="2" id="KW-1185">Reference proteome</keyword>
<evidence type="ECO:0000313" key="2">
    <source>
        <dbReference type="Proteomes" id="UP001295444"/>
    </source>
</evidence>
<sequence length="158" mass="18315">MLCYKRNKNLRDLLVNTDPIHCYSKERTPQNLGCYRCLECVTCGHMIPGKTFTYPYTGQMFRIQHRLTCTSDFVVYKLVHPCGLTYVGKTDLPLRERIRNYRSSIRTAYRDNKSELPVAKHFLELGHTLPSMKLIAIDHVPLPRRDGDRASTARVVLD</sequence>
<evidence type="ECO:0000313" key="1">
    <source>
        <dbReference type="EMBL" id="CAH2307103.1"/>
    </source>
</evidence>
<organism evidence="1 2">
    <name type="scientific">Pelobates cultripes</name>
    <name type="common">Western spadefoot toad</name>
    <dbReference type="NCBI Taxonomy" id="61616"/>
    <lineage>
        <taxon>Eukaryota</taxon>
        <taxon>Metazoa</taxon>
        <taxon>Chordata</taxon>
        <taxon>Craniata</taxon>
        <taxon>Vertebrata</taxon>
        <taxon>Euteleostomi</taxon>
        <taxon>Amphibia</taxon>
        <taxon>Batrachia</taxon>
        <taxon>Anura</taxon>
        <taxon>Pelobatoidea</taxon>
        <taxon>Pelobatidae</taxon>
        <taxon>Pelobates</taxon>
    </lineage>
</organism>
<name>A0AAD1SPE8_PELCU</name>
<protein>
    <recommendedName>
        <fullName evidence="3">GIY-YIG domain-containing protein</fullName>
    </recommendedName>
</protein>
<dbReference type="EMBL" id="OW240918">
    <property type="protein sequence ID" value="CAH2307103.1"/>
    <property type="molecule type" value="Genomic_DNA"/>
</dbReference>
<evidence type="ECO:0008006" key="3">
    <source>
        <dbReference type="Google" id="ProtNLM"/>
    </source>
</evidence>
<dbReference type="AlphaFoldDB" id="A0AAD1SPE8"/>
<reference evidence="1" key="1">
    <citation type="submission" date="2022-03" db="EMBL/GenBank/DDBJ databases">
        <authorList>
            <person name="Alioto T."/>
            <person name="Alioto T."/>
            <person name="Gomez Garrido J."/>
        </authorList>
    </citation>
    <scope>NUCLEOTIDE SEQUENCE</scope>
</reference>
<proteinExistence type="predicted"/>
<dbReference type="Proteomes" id="UP001295444">
    <property type="component" value="Chromosome 07"/>
</dbReference>
<gene>
    <name evidence="1" type="ORF">PECUL_23A027816</name>
</gene>